<dbReference type="RefSeq" id="WP_184212855.1">
    <property type="nucleotide sequence ID" value="NZ_JACHIF010000012.1"/>
</dbReference>
<gene>
    <name evidence="2" type="ORF">HNQ64_004596</name>
</gene>
<accession>A0A7W7YQ75</accession>
<sequence length="519" mass="54099">MKSPSTLLARAALVTSSLFLGLAASLQAAPPANDNFANATVLALDTAVIVNNAEATQETDEPNHSRFGRTTLRSIWYQTTPTFSGYVELDTAGSTTDTVIAVYKGTAVNKLTLLDKADDNSGGGSLAKIRIPVVKGVKYAIALDGFSGTGNLQIIMRPLLQHASTVFEAPLRFTSTFSGAFLPDNGKLSLTLTDKGSVSGKVYLGNKVNSFVSAITIDKTIPIVIVRPDRLPVFITVSLDTLATGQLKLAAAVVGVMGDKTLNVTAHQAPKFNNLSPCPRAGNYNYRISTLTDAGFGLCRLSISSTGLCKGTGFLGDGTPFTYSAPLLNDAISDVLLDIKLKGLLHHHTPLYGGKGQVTSSVSLNVVAADTQVTGSLGWFRPPAKAIFLPLGLESQTLALAGKNYTPPAANTRVDTVFNANGGSATFAADSTGLVSISQAFTLSTTNTFQFAVNNPNAVTLKLDAKTGIVTGGATYTGQTKSSPLRAILLPTGTPGVTAGFYGYNLRPERGGSATILSP</sequence>
<keyword evidence="1" id="KW-0732">Signal</keyword>
<keyword evidence="3" id="KW-1185">Reference proteome</keyword>
<name>A0A7W7YQ75_9BACT</name>
<proteinExistence type="predicted"/>
<dbReference type="EMBL" id="JACHIF010000012">
    <property type="protein sequence ID" value="MBB5040315.1"/>
    <property type="molecule type" value="Genomic_DNA"/>
</dbReference>
<comment type="caution">
    <text evidence="2">The sequence shown here is derived from an EMBL/GenBank/DDBJ whole genome shotgun (WGS) entry which is preliminary data.</text>
</comment>
<dbReference type="Proteomes" id="UP000534294">
    <property type="component" value="Unassembled WGS sequence"/>
</dbReference>
<organism evidence="2 3">
    <name type="scientific">Prosthecobacter dejongeii</name>
    <dbReference type="NCBI Taxonomy" id="48465"/>
    <lineage>
        <taxon>Bacteria</taxon>
        <taxon>Pseudomonadati</taxon>
        <taxon>Verrucomicrobiota</taxon>
        <taxon>Verrucomicrobiia</taxon>
        <taxon>Verrucomicrobiales</taxon>
        <taxon>Verrucomicrobiaceae</taxon>
        <taxon>Prosthecobacter</taxon>
    </lineage>
</organism>
<evidence type="ECO:0000313" key="3">
    <source>
        <dbReference type="Proteomes" id="UP000534294"/>
    </source>
</evidence>
<evidence type="ECO:0000256" key="1">
    <source>
        <dbReference type="SAM" id="SignalP"/>
    </source>
</evidence>
<feature type="chain" id="PRO_5031071725" evidence="1">
    <location>
        <begin position="29"/>
        <end position="519"/>
    </location>
</feature>
<reference evidence="2 3" key="1">
    <citation type="submission" date="2020-08" db="EMBL/GenBank/DDBJ databases">
        <title>Genomic Encyclopedia of Type Strains, Phase IV (KMG-IV): sequencing the most valuable type-strain genomes for metagenomic binning, comparative biology and taxonomic classification.</title>
        <authorList>
            <person name="Goeker M."/>
        </authorList>
    </citation>
    <scope>NUCLEOTIDE SEQUENCE [LARGE SCALE GENOMIC DNA]</scope>
    <source>
        <strain evidence="2 3">DSM 12251</strain>
    </source>
</reference>
<dbReference type="AlphaFoldDB" id="A0A7W7YQ75"/>
<feature type="signal peptide" evidence="1">
    <location>
        <begin position="1"/>
        <end position="28"/>
    </location>
</feature>
<protein>
    <submittedName>
        <fullName evidence="2">Uncharacterized protein</fullName>
    </submittedName>
</protein>
<evidence type="ECO:0000313" key="2">
    <source>
        <dbReference type="EMBL" id="MBB5040315.1"/>
    </source>
</evidence>